<feature type="compositionally biased region" description="Low complexity" evidence="1">
    <location>
        <begin position="53"/>
        <end position="66"/>
    </location>
</feature>
<keyword evidence="2" id="KW-0732">Signal</keyword>
<evidence type="ECO:0000256" key="1">
    <source>
        <dbReference type="SAM" id="MobiDB-lite"/>
    </source>
</evidence>
<feature type="compositionally biased region" description="Basic residues" evidence="1">
    <location>
        <begin position="71"/>
        <end position="83"/>
    </location>
</feature>
<organism evidence="3 4">
    <name type="scientific">Noviherbaspirillum denitrificans</name>
    <dbReference type="NCBI Taxonomy" id="1968433"/>
    <lineage>
        <taxon>Bacteria</taxon>
        <taxon>Pseudomonadati</taxon>
        <taxon>Pseudomonadota</taxon>
        <taxon>Betaproteobacteria</taxon>
        <taxon>Burkholderiales</taxon>
        <taxon>Oxalobacteraceae</taxon>
        <taxon>Noviherbaspirillum</taxon>
    </lineage>
</organism>
<protein>
    <submittedName>
        <fullName evidence="3">Uncharacterized protein</fullName>
    </submittedName>
</protein>
<feature type="signal peptide" evidence="2">
    <location>
        <begin position="1"/>
        <end position="23"/>
    </location>
</feature>
<dbReference type="Proteomes" id="UP000197535">
    <property type="component" value="Unassembled WGS sequence"/>
</dbReference>
<accession>A0A254TN47</accession>
<feature type="compositionally biased region" description="Basic and acidic residues" evidence="1">
    <location>
        <begin position="31"/>
        <end position="49"/>
    </location>
</feature>
<evidence type="ECO:0000256" key="2">
    <source>
        <dbReference type="SAM" id="SignalP"/>
    </source>
</evidence>
<evidence type="ECO:0000313" key="4">
    <source>
        <dbReference type="Proteomes" id="UP000197535"/>
    </source>
</evidence>
<comment type="caution">
    <text evidence="3">The sequence shown here is derived from an EMBL/GenBank/DDBJ whole genome shotgun (WGS) entry which is preliminary data.</text>
</comment>
<evidence type="ECO:0000313" key="3">
    <source>
        <dbReference type="EMBL" id="OWW22043.1"/>
    </source>
</evidence>
<feature type="chain" id="PRO_5013010468" evidence="2">
    <location>
        <begin position="24"/>
        <end position="108"/>
    </location>
</feature>
<feature type="region of interest" description="Disordered" evidence="1">
    <location>
        <begin position="17"/>
        <end position="108"/>
    </location>
</feature>
<feature type="compositionally biased region" description="Polar residues" evidence="1">
    <location>
        <begin position="20"/>
        <end position="30"/>
    </location>
</feature>
<keyword evidence="4" id="KW-1185">Reference proteome</keyword>
<dbReference type="AlphaFoldDB" id="A0A254TN47"/>
<proteinExistence type="predicted"/>
<sequence>MRKVSLALFVSLLALSGAGYTQSQSPSPTSEIRESTDPARYDDVMRRAQEIQSRQSSSADMSSGSSDTMKKSGRHMKSKKHGRMQQGSSGSSGMEHTPGTPPDSGSSK</sequence>
<dbReference type="EMBL" id="LSTO01000001">
    <property type="protein sequence ID" value="OWW22043.1"/>
    <property type="molecule type" value="Genomic_DNA"/>
</dbReference>
<name>A0A254TN47_9BURK</name>
<gene>
    <name evidence="3" type="ORF">AYR66_23675</name>
</gene>
<reference evidence="3 4" key="1">
    <citation type="submission" date="2016-02" db="EMBL/GenBank/DDBJ databases">
        <authorList>
            <person name="Wen L."/>
            <person name="He K."/>
            <person name="Yang H."/>
        </authorList>
    </citation>
    <scope>NUCLEOTIDE SEQUENCE [LARGE SCALE GENOMIC DNA]</scope>
    <source>
        <strain evidence="3 4">TSA40</strain>
    </source>
</reference>
<dbReference type="RefSeq" id="WP_088708873.1">
    <property type="nucleotide sequence ID" value="NZ_LSTO01000001.1"/>
</dbReference>